<evidence type="ECO:0000313" key="1">
    <source>
        <dbReference type="EMBL" id="GAH78846.1"/>
    </source>
</evidence>
<dbReference type="EMBL" id="BARU01036594">
    <property type="protein sequence ID" value="GAH78846.1"/>
    <property type="molecule type" value="Genomic_DNA"/>
</dbReference>
<protein>
    <submittedName>
        <fullName evidence="1">Uncharacterized protein</fullName>
    </submittedName>
</protein>
<reference evidence="1" key="1">
    <citation type="journal article" date="2014" name="Front. Microbiol.">
        <title>High frequency of phylogenetically diverse reductive dehalogenase-homologous genes in deep subseafloor sedimentary metagenomes.</title>
        <authorList>
            <person name="Kawai M."/>
            <person name="Futagami T."/>
            <person name="Toyoda A."/>
            <person name="Takaki Y."/>
            <person name="Nishi S."/>
            <person name="Hori S."/>
            <person name="Arai W."/>
            <person name="Tsubouchi T."/>
            <person name="Morono Y."/>
            <person name="Uchiyama I."/>
            <person name="Ito T."/>
            <person name="Fujiyama A."/>
            <person name="Inagaki F."/>
            <person name="Takami H."/>
        </authorList>
    </citation>
    <scope>NUCLEOTIDE SEQUENCE</scope>
    <source>
        <strain evidence="1">Expedition CK06-06</strain>
    </source>
</reference>
<name>X1I8U1_9ZZZZ</name>
<accession>X1I8U1</accession>
<proteinExistence type="predicted"/>
<organism evidence="1">
    <name type="scientific">marine sediment metagenome</name>
    <dbReference type="NCBI Taxonomy" id="412755"/>
    <lineage>
        <taxon>unclassified sequences</taxon>
        <taxon>metagenomes</taxon>
        <taxon>ecological metagenomes</taxon>
    </lineage>
</organism>
<gene>
    <name evidence="1" type="ORF">S03H2_57123</name>
</gene>
<comment type="caution">
    <text evidence="1">The sequence shown here is derived from an EMBL/GenBank/DDBJ whole genome shotgun (WGS) entry which is preliminary data.</text>
</comment>
<sequence length="77" mass="8421">APGVLARCPYARDSYALAPDGSRKLPCMMGEKADCSRCGCVLPYHSELMRQKSLVFRELMAALRNLFATNGRKKAAG</sequence>
<dbReference type="AlphaFoldDB" id="X1I8U1"/>
<feature type="non-terminal residue" evidence="1">
    <location>
        <position position="1"/>
    </location>
</feature>